<proteinExistence type="predicted"/>
<keyword evidence="3" id="KW-1185">Reference proteome</keyword>
<dbReference type="Proteomes" id="UP000481153">
    <property type="component" value="Unassembled WGS sequence"/>
</dbReference>
<evidence type="ECO:0000256" key="1">
    <source>
        <dbReference type="SAM" id="MobiDB-lite"/>
    </source>
</evidence>
<organism evidence="2 3">
    <name type="scientific">Aphanomyces euteiches</name>
    <dbReference type="NCBI Taxonomy" id="100861"/>
    <lineage>
        <taxon>Eukaryota</taxon>
        <taxon>Sar</taxon>
        <taxon>Stramenopiles</taxon>
        <taxon>Oomycota</taxon>
        <taxon>Saprolegniomycetes</taxon>
        <taxon>Saprolegniales</taxon>
        <taxon>Verrucalvaceae</taxon>
        <taxon>Aphanomyces</taxon>
    </lineage>
</organism>
<dbReference type="VEuPathDB" id="FungiDB:AeMF1_015491"/>
<dbReference type="EMBL" id="VJMJ01000079">
    <property type="protein sequence ID" value="KAF0738079.1"/>
    <property type="molecule type" value="Genomic_DNA"/>
</dbReference>
<comment type="caution">
    <text evidence="2">The sequence shown here is derived from an EMBL/GenBank/DDBJ whole genome shotgun (WGS) entry which is preliminary data.</text>
</comment>
<sequence length="192" mass="21767">MTSPFVQLNVLSSPTTSVPSMDDSSSADEQLVVKKPKRSYKSKKDDSESSREIRREYKKEWYEKNREKALAKMKEYYEKRKQAGTLHRRSMKQKKAMAQQQSAANVHGVAANTTSVSMPAATTTTSAALPSMDQLQHRHASMPLTRFVYDESSVCRTSSPWGYDRLPSFADKHRPDQAYAHLSLLCEVALMQ</sequence>
<feature type="compositionally biased region" description="Basic and acidic residues" evidence="1">
    <location>
        <begin position="42"/>
        <end position="54"/>
    </location>
</feature>
<reference evidence="2 3" key="1">
    <citation type="submission" date="2019-07" db="EMBL/GenBank/DDBJ databases">
        <title>Genomics analysis of Aphanomyces spp. identifies a new class of oomycete effector associated with host adaptation.</title>
        <authorList>
            <person name="Gaulin E."/>
        </authorList>
    </citation>
    <scope>NUCLEOTIDE SEQUENCE [LARGE SCALE GENOMIC DNA]</scope>
    <source>
        <strain evidence="2 3">ATCC 201684</strain>
    </source>
</reference>
<feature type="compositionally biased region" description="Polar residues" evidence="1">
    <location>
        <begin position="1"/>
        <end position="28"/>
    </location>
</feature>
<dbReference type="AlphaFoldDB" id="A0A6G0XDJ9"/>
<protein>
    <submittedName>
        <fullName evidence="2">Uncharacterized protein</fullName>
    </submittedName>
</protein>
<gene>
    <name evidence="2" type="ORF">Ae201684_006070</name>
</gene>
<feature type="region of interest" description="Disordered" evidence="1">
    <location>
        <begin position="1"/>
        <end position="54"/>
    </location>
</feature>
<evidence type="ECO:0000313" key="2">
    <source>
        <dbReference type="EMBL" id="KAF0738079.1"/>
    </source>
</evidence>
<accession>A0A6G0XDJ9</accession>
<name>A0A6G0XDJ9_9STRA</name>
<evidence type="ECO:0000313" key="3">
    <source>
        <dbReference type="Proteomes" id="UP000481153"/>
    </source>
</evidence>